<dbReference type="RefSeq" id="WP_145061537.1">
    <property type="nucleotide sequence ID" value="NZ_CP036287.1"/>
</dbReference>
<protein>
    <recommendedName>
        <fullName evidence="4">Outer membrane protein assembly factor BamB</fullName>
    </recommendedName>
</protein>
<keyword evidence="3" id="KW-1185">Reference proteome</keyword>
<name>A0A518BDW7_9BACT</name>
<dbReference type="PANTHER" id="PTHR42754">
    <property type="entry name" value="ENDOGLUCANASE"/>
    <property type="match status" value="1"/>
</dbReference>
<dbReference type="EMBL" id="CP036287">
    <property type="protein sequence ID" value="QDU65179.1"/>
    <property type="molecule type" value="Genomic_DNA"/>
</dbReference>
<evidence type="ECO:0000256" key="1">
    <source>
        <dbReference type="SAM" id="SignalP"/>
    </source>
</evidence>
<dbReference type="KEGG" id="pbap:Pla133_02430"/>
<dbReference type="SUPFAM" id="SSF50998">
    <property type="entry name" value="Quinoprotein alcohol dehydrogenase-like"/>
    <property type="match status" value="1"/>
</dbReference>
<evidence type="ECO:0000313" key="2">
    <source>
        <dbReference type="EMBL" id="QDU65179.1"/>
    </source>
</evidence>
<feature type="signal peptide" evidence="1">
    <location>
        <begin position="1"/>
        <end position="26"/>
    </location>
</feature>
<accession>A0A518BDW7</accession>
<feature type="chain" id="PRO_5022241586" description="Outer membrane protein assembly factor BamB" evidence="1">
    <location>
        <begin position="27"/>
        <end position="568"/>
    </location>
</feature>
<keyword evidence="1" id="KW-0732">Signal</keyword>
<reference evidence="2 3" key="1">
    <citation type="submission" date="2019-02" db="EMBL/GenBank/DDBJ databases">
        <title>Deep-cultivation of Planctomycetes and their phenomic and genomic characterization uncovers novel biology.</title>
        <authorList>
            <person name="Wiegand S."/>
            <person name="Jogler M."/>
            <person name="Boedeker C."/>
            <person name="Pinto D."/>
            <person name="Vollmers J."/>
            <person name="Rivas-Marin E."/>
            <person name="Kohn T."/>
            <person name="Peeters S.H."/>
            <person name="Heuer A."/>
            <person name="Rast P."/>
            <person name="Oberbeckmann S."/>
            <person name="Bunk B."/>
            <person name="Jeske O."/>
            <person name="Meyerdierks A."/>
            <person name="Storesund J.E."/>
            <person name="Kallscheuer N."/>
            <person name="Luecker S."/>
            <person name="Lage O.M."/>
            <person name="Pohl T."/>
            <person name="Merkel B.J."/>
            <person name="Hornburger P."/>
            <person name="Mueller R.-W."/>
            <person name="Bruemmer F."/>
            <person name="Labrenz M."/>
            <person name="Spormann A.M."/>
            <person name="Op den Camp H."/>
            <person name="Overmann J."/>
            <person name="Amann R."/>
            <person name="Jetten M.S.M."/>
            <person name="Mascher T."/>
            <person name="Medema M.H."/>
            <person name="Devos D.P."/>
            <person name="Kaster A.-K."/>
            <person name="Ovreas L."/>
            <person name="Rohde M."/>
            <person name="Galperin M.Y."/>
            <person name="Jogler C."/>
        </authorList>
    </citation>
    <scope>NUCLEOTIDE SEQUENCE [LARGE SCALE GENOMIC DNA]</scope>
    <source>
        <strain evidence="2 3">Pla133</strain>
    </source>
</reference>
<dbReference type="Proteomes" id="UP000316921">
    <property type="component" value="Chromosome"/>
</dbReference>
<evidence type="ECO:0000313" key="3">
    <source>
        <dbReference type="Proteomes" id="UP000316921"/>
    </source>
</evidence>
<dbReference type="AlphaFoldDB" id="A0A518BDW7"/>
<dbReference type="PANTHER" id="PTHR42754:SF1">
    <property type="entry name" value="LIPOPROTEIN"/>
    <property type="match status" value="1"/>
</dbReference>
<dbReference type="InterPro" id="IPR011047">
    <property type="entry name" value="Quinoprotein_ADH-like_sf"/>
</dbReference>
<gene>
    <name evidence="2" type="ORF">Pla133_02430</name>
</gene>
<evidence type="ECO:0008006" key="4">
    <source>
        <dbReference type="Google" id="ProtNLM"/>
    </source>
</evidence>
<organism evidence="2 3">
    <name type="scientific">Engelhardtia mirabilis</name>
    <dbReference type="NCBI Taxonomy" id="2528011"/>
    <lineage>
        <taxon>Bacteria</taxon>
        <taxon>Pseudomonadati</taxon>
        <taxon>Planctomycetota</taxon>
        <taxon>Planctomycetia</taxon>
        <taxon>Planctomycetia incertae sedis</taxon>
        <taxon>Engelhardtia</taxon>
    </lineage>
</organism>
<proteinExistence type="predicted"/>
<sequence length="568" mass="59419" precursor="true">MQVLRSLLLAGAAAVAHATLAPSAQAQIWTVDIGVQISTMDGNACAAVSEGGRFASIYPYRTDAGDRYCGLTTYEADGQVSHHVALSSFDGGQATFYDSMFVDEQTLVVCGSVEGQPYMAAINVATGLPTWERSLVGSGKLTELTRNHLGQYIAMGDYTNGPSYDVVVMAVGSTGTLHWFRDYGVEVGNNFVGDIATAANGDLFMLYTSSAGTVVVRTTEWGHTIWSARYTANGSGAASMQIEATADDGLLICGWWIQNGVPKVFTMRLDGSGGIEWSHRYEIADTVDQAVAVSSLDLRADGRPLIGLQLHSSLPSPYPAAGVMALDASGNVEWVRRYSIGGFEKSPSVEATPEGGFFLATSRNNNGLRTLRGNSQGDVGDCVPQAYVNAYTTALIVQKTDQDFTYQPYPHGSANLHTTPVTAPFFDYMLCQEDCRVLGDSYGQGTAGTFGIVPTLKAEDGLCLAWGPELTVGAGIGGGLAYLGLSLVPAEVPMLGGTIYLNPATMVLLPPMVLGGTAGVPGVGSATLPVGGDLSGLVGATLHCQAFLPDAGAPGWLAMTPAATLTIQ</sequence>